<reference evidence="2 3" key="1">
    <citation type="journal article" date="2010" name="J. Bacteriol.">
        <title>The Citrobacter rodentium genome sequence reveals convergent evolution with human pathogenic Escherichia coli.</title>
        <authorList>
            <person name="Petty N.K."/>
            <person name="Bulgin R."/>
            <person name="Crepin V.F."/>
            <person name="Cerdeno-Tarraga A.M."/>
            <person name="Schroeder G.N."/>
            <person name="Quail M.A."/>
            <person name="Lennard N."/>
            <person name="Corton C."/>
            <person name="Barron A."/>
            <person name="Clark L."/>
            <person name="Toribio A.L."/>
            <person name="Parkhill J."/>
            <person name="Dougan G."/>
            <person name="Frankel G."/>
            <person name="Thomson N.R."/>
        </authorList>
    </citation>
    <scope>NUCLEOTIDE SEQUENCE [LARGE SCALE GENOMIC DNA]</scope>
    <source>
        <strain evidence="2 3">ICC168</strain>
    </source>
</reference>
<dbReference type="EMBL" id="FN543502">
    <property type="protein sequence ID" value="CBG87150.1"/>
    <property type="molecule type" value="Genomic_DNA"/>
</dbReference>
<keyword evidence="1" id="KW-1133">Transmembrane helix</keyword>
<feature type="transmembrane region" description="Helical" evidence="1">
    <location>
        <begin position="59"/>
        <end position="86"/>
    </location>
</feature>
<keyword evidence="1" id="KW-0812">Transmembrane</keyword>
<organism evidence="2 3">
    <name type="scientific">Citrobacter rodentium (strain ICC168)</name>
    <name type="common">Citrobacter freundii biotype 4280</name>
    <dbReference type="NCBI Taxonomy" id="637910"/>
    <lineage>
        <taxon>Bacteria</taxon>
        <taxon>Pseudomonadati</taxon>
        <taxon>Pseudomonadota</taxon>
        <taxon>Gammaproteobacteria</taxon>
        <taxon>Enterobacterales</taxon>
        <taxon>Enterobacteriaceae</taxon>
        <taxon>Citrobacter</taxon>
    </lineage>
</organism>
<keyword evidence="3" id="KW-1185">Reference proteome</keyword>
<evidence type="ECO:0000313" key="3">
    <source>
        <dbReference type="Proteomes" id="UP000001889"/>
    </source>
</evidence>
<dbReference type="KEGG" id="cro:ROD_03681"/>
<dbReference type="AlphaFoldDB" id="D2TK20"/>
<dbReference type="STRING" id="637910.ROD_03681"/>
<evidence type="ECO:0000256" key="1">
    <source>
        <dbReference type="SAM" id="Phobius"/>
    </source>
</evidence>
<sequence length="87" mass="9236">MTAMHNLNKEEVHQVSGGGLTSDIINYFRNLNTDSETGKQEWQSVVTTPSPALQKGDQYGAAIVTGLAAIALFSVRVVGGALSGIFR</sequence>
<accession>D2TK20</accession>
<proteinExistence type="predicted"/>
<name>D2TK20_CITRI</name>
<evidence type="ECO:0000313" key="2">
    <source>
        <dbReference type="EMBL" id="CBG87150.1"/>
    </source>
</evidence>
<protein>
    <submittedName>
        <fullName evidence="2">Membrane protein</fullName>
    </submittedName>
</protein>
<dbReference type="Proteomes" id="UP000001889">
    <property type="component" value="Chromosome"/>
</dbReference>
<keyword evidence="1" id="KW-0472">Membrane</keyword>
<dbReference type="HOGENOM" id="CLU_2477773_0_0_6"/>
<gene>
    <name evidence="2" type="ordered locus">ROD_03681</name>
</gene>